<dbReference type="PANTHER" id="PTHR13887">
    <property type="entry name" value="GLUTATHIONE S-TRANSFERASE KAPPA"/>
    <property type="match status" value="1"/>
</dbReference>
<evidence type="ECO:0000256" key="2">
    <source>
        <dbReference type="ARBA" id="ARBA00022729"/>
    </source>
</evidence>
<keyword evidence="7" id="KW-0472">Membrane</keyword>
<dbReference type="Pfam" id="PF13462">
    <property type="entry name" value="Thioredoxin_4"/>
    <property type="match status" value="1"/>
</dbReference>
<feature type="region of interest" description="Disordered" evidence="6">
    <location>
        <begin position="1"/>
        <end position="21"/>
    </location>
</feature>
<keyword evidence="7" id="KW-1133">Transmembrane helix</keyword>
<evidence type="ECO:0000256" key="5">
    <source>
        <dbReference type="ARBA" id="ARBA00023284"/>
    </source>
</evidence>
<dbReference type="SUPFAM" id="SSF52833">
    <property type="entry name" value="Thioredoxin-like"/>
    <property type="match status" value="1"/>
</dbReference>
<keyword evidence="3" id="KW-0560">Oxidoreductase</keyword>
<dbReference type="InterPro" id="IPR013766">
    <property type="entry name" value="Thioredoxin_domain"/>
</dbReference>
<reference evidence="9 10" key="1">
    <citation type="submission" date="2018-11" db="EMBL/GenBank/DDBJ databases">
        <title>Genome sequencing of Paenibacillus lentus DSM25539(T).</title>
        <authorList>
            <person name="Kook J.-K."/>
            <person name="Park S.-N."/>
            <person name="Lim Y.K."/>
        </authorList>
    </citation>
    <scope>NUCLEOTIDE SEQUENCE [LARGE SCALE GENOMIC DNA]</scope>
    <source>
        <strain evidence="9 10">DSM 25539</strain>
    </source>
</reference>
<dbReference type="Proteomes" id="UP000273145">
    <property type="component" value="Chromosome"/>
</dbReference>
<gene>
    <name evidence="9" type="ORF">EIM92_10915</name>
</gene>
<dbReference type="OrthoDB" id="117402at2"/>
<sequence length="242" mass="27397">MPPKKKSPALAQRQAEQTKQKQKQKTRQIIWFSTIGILLALCIIVLAIPTKPSNEVTAEAAFDYASLPVLGDPNAPIKIVEFGDYKCPACSIFSEHVKPKIQSDYIDQGKAAFYFMNFPFLSSDSDTAALAAQAVYHQSNEAFWNYFDALYKNQGPESEQWATVDFLVELAEKENIGIDYELLRKDIEEKTYQKEVDEHKNMANQLRIGGTPSLFVNGKLYQGHYEDYAAIKELIENELKGE</sequence>
<keyword evidence="4" id="KW-1015">Disulfide bond</keyword>
<dbReference type="PANTHER" id="PTHR13887:SF14">
    <property type="entry name" value="DISULFIDE BOND FORMATION PROTEIN D"/>
    <property type="match status" value="1"/>
</dbReference>
<dbReference type="PROSITE" id="PS51352">
    <property type="entry name" value="THIOREDOXIN_2"/>
    <property type="match status" value="1"/>
</dbReference>
<evidence type="ECO:0000256" key="7">
    <source>
        <dbReference type="SAM" id="Phobius"/>
    </source>
</evidence>
<evidence type="ECO:0000256" key="4">
    <source>
        <dbReference type="ARBA" id="ARBA00023157"/>
    </source>
</evidence>
<dbReference type="RefSeq" id="WP_125082650.1">
    <property type="nucleotide sequence ID" value="NZ_CP034248.1"/>
</dbReference>
<feature type="domain" description="Thioredoxin" evidence="8">
    <location>
        <begin position="47"/>
        <end position="240"/>
    </location>
</feature>
<evidence type="ECO:0000256" key="1">
    <source>
        <dbReference type="ARBA" id="ARBA00005791"/>
    </source>
</evidence>
<comment type="similarity">
    <text evidence="1">Belongs to the thioredoxin family. DsbA subfamily.</text>
</comment>
<evidence type="ECO:0000259" key="8">
    <source>
        <dbReference type="PROSITE" id="PS51352"/>
    </source>
</evidence>
<dbReference type="EMBL" id="CP034248">
    <property type="protein sequence ID" value="AZK46598.1"/>
    <property type="molecule type" value="Genomic_DNA"/>
</dbReference>
<name>A0A3Q8S4T1_9BACL</name>
<evidence type="ECO:0000313" key="10">
    <source>
        <dbReference type="Proteomes" id="UP000273145"/>
    </source>
</evidence>
<keyword evidence="7" id="KW-0812">Transmembrane</keyword>
<dbReference type="InterPro" id="IPR036249">
    <property type="entry name" value="Thioredoxin-like_sf"/>
</dbReference>
<evidence type="ECO:0000256" key="3">
    <source>
        <dbReference type="ARBA" id="ARBA00023002"/>
    </source>
</evidence>
<dbReference type="KEGG" id="plen:EIM92_10915"/>
<keyword evidence="2" id="KW-0732">Signal</keyword>
<evidence type="ECO:0000256" key="6">
    <source>
        <dbReference type="SAM" id="MobiDB-lite"/>
    </source>
</evidence>
<dbReference type="Gene3D" id="3.40.30.10">
    <property type="entry name" value="Glutaredoxin"/>
    <property type="match status" value="1"/>
</dbReference>
<dbReference type="GO" id="GO:0016491">
    <property type="term" value="F:oxidoreductase activity"/>
    <property type="evidence" value="ECO:0007669"/>
    <property type="project" value="UniProtKB-KW"/>
</dbReference>
<keyword evidence="10" id="KW-1185">Reference proteome</keyword>
<feature type="transmembrane region" description="Helical" evidence="7">
    <location>
        <begin position="29"/>
        <end position="48"/>
    </location>
</feature>
<evidence type="ECO:0000313" key="9">
    <source>
        <dbReference type="EMBL" id="AZK46598.1"/>
    </source>
</evidence>
<organism evidence="9 10">
    <name type="scientific">Paenibacillus lentus</name>
    <dbReference type="NCBI Taxonomy" id="1338368"/>
    <lineage>
        <taxon>Bacteria</taxon>
        <taxon>Bacillati</taxon>
        <taxon>Bacillota</taxon>
        <taxon>Bacilli</taxon>
        <taxon>Bacillales</taxon>
        <taxon>Paenibacillaceae</taxon>
        <taxon>Paenibacillus</taxon>
    </lineage>
</organism>
<dbReference type="InterPro" id="IPR012336">
    <property type="entry name" value="Thioredoxin-like_fold"/>
</dbReference>
<accession>A0A3Q8S4T1</accession>
<proteinExistence type="inferred from homology"/>
<protein>
    <submittedName>
        <fullName evidence="9">DsbA family protein</fullName>
    </submittedName>
</protein>
<keyword evidence="5" id="KW-0676">Redox-active center</keyword>
<dbReference type="AlphaFoldDB" id="A0A3Q8S4T1"/>